<evidence type="ECO:0000256" key="1">
    <source>
        <dbReference type="ARBA" id="ARBA00004904"/>
    </source>
</evidence>
<dbReference type="SUPFAM" id="SSF55821">
    <property type="entry name" value="YrdC/RibB"/>
    <property type="match status" value="1"/>
</dbReference>
<comment type="cofactor">
    <cofactor evidence="12">
        <name>Mg(2+)</name>
        <dbReference type="ChEBI" id="CHEBI:18420"/>
    </cofactor>
    <cofactor evidence="12">
        <name>Mn(2+)</name>
        <dbReference type="ChEBI" id="CHEBI:29035"/>
    </cofactor>
    <text evidence="12">Binds 2 divalent metal cations per subunit. Magnesium or manganese.</text>
</comment>
<comment type="pathway">
    <text evidence="1 12">Cofactor biosynthesis; riboflavin biosynthesis; 2-hydroxy-3-oxobutyl phosphate from D-ribulose 5-phosphate: step 1/1.</text>
</comment>
<evidence type="ECO:0000256" key="2">
    <source>
        <dbReference type="ARBA" id="ARBA00011738"/>
    </source>
</evidence>
<dbReference type="GO" id="GO:0046872">
    <property type="term" value="F:metal ion binding"/>
    <property type="evidence" value="ECO:0007669"/>
    <property type="project" value="UniProtKB-KW"/>
</dbReference>
<sequence>MPISTKPEFNTISEAAEAFKRGEFIVVLDSTDRENEGDLLIAAEDLTTEKMAFMVRYTSGLICVPLSRPLTETLSLPQMVTHNTEPHQTAYTVSCDYRSPLITTGISAHDRALTCRKLADPTSTPDDFRRPGHVFPLRAVDGGVHERRGHTEAAIEFARLTGKREAVAICELVKEEDGLMMRRDECLEFGKRWGLKVCTIDDLAKHLDKEK</sequence>
<evidence type="ECO:0000256" key="10">
    <source>
        <dbReference type="ARBA" id="ARBA00023239"/>
    </source>
</evidence>
<dbReference type="EMBL" id="ML220112">
    <property type="protein sequence ID" value="TGZ84987.1"/>
    <property type="molecule type" value="Genomic_DNA"/>
</dbReference>
<keyword evidence="6 12" id="KW-0479">Metal-binding</keyword>
<dbReference type="FunFam" id="3.90.870.10:FF:000002">
    <property type="entry name" value="3,4-dihydroxy-2-butanone 4-phosphate synthase"/>
    <property type="match status" value="1"/>
</dbReference>
<evidence type="ECO:0000256" key="12">
    <source>
        <dbReference type="RuleBase" id="RU003843"/>
    </source>
</evidence>
<keyword evidence="7 12" id="KW-0460">Magnesium</keyword>
<keyword evidence="9 12" id="KW-0464">Manganese</keyword>
<keyword evidence="5 12" id="KW-0686">Riboflavin biosynthesis</keyword>
<dbReference type="InterPro" id="IPR017945">
    <property type="entry name" value="DHBP_synth_RibB-like_a/b_dom"/>
</dbReference>
<protein>
    <recommendedName>
        <fullName evidence="4 12">3,4-dihydroxy-2-butanone 4-phosphate synthase</fullName>
        <shortName evidence="12">DHBP synthase</shortName>
        <ecNumber evidence="3 12">4.1.99.12</ecNumber>
    </recommendedName>
</protein>
<evidence type="ECO:0000256" key="6">
    <source>
        <dbReference type="ARBA" id="ARBA00022723"/>
    </source>
</evidence>
<dbReference type="OrthoDB" id="60371at2759"/>
<dbReference type="GO" id="GO:0005758">
    <property type="term" value="C:mitochondrial intermembrane space"/>
    <property type="evidence" value="ECO:0007669"/>
    <property type="project" value="TreeGrafter"/>
</dbReference>
<dbReference type="FunCoup" id="A0A4S2N6V0">
    <property type="interactions" value="117"/>
</dbReference>
<dbReference type="Proteomes" id="UP000298138">
    <property type="component" value="Unassembled WGS sequence"/>
</dbReference>
<dbReference type="NCBIfam" id="TIGR00506">
    <property type="entry name" value="ribB"/>
    <property type="match status" value="1"/>
</dbReference>
<dbReference type="UniPathway" id="UPA00275">
    <property type="reaction ID" value="UER00399"/>
</dbReference>
<gene>
    <name evidence="13" type="ORF">EX30DRAFT_14015</name>
</gene>
<comment type="function">
    <text evidence="12">Catalyzes the conversion of D-ribulose 5-phosphate to formate and 3,4-dihydroxy-2-butanone 4-phosphate.</text>
</comment>
<evidence type="ECO:0000256" key="11">
    <source>
        <dbReference type="ARBA" id="ARBA00060730"/>
    </source>
</evidence>
<evidence type="ECO:0000313" key="14">
    <source>
        <dbReference type="Proteomes" id="UP000298138"/>
    </source>
</evidence>
<dbReference type="PANTHER" id="PTHR21327:SF18">
    <property type="entry name" value="3,4-DIHYDROXY-2-BUTANONE 4-PHOSPHATE SYNTHASE"/>
    <property type="match status" value="1"/>
</dbReference>
<evidence type="ECO:0000313" key="13">
    <source>
        <dbReference type="EMBL" id="TGZ84987.1"/>
    </source>
</evidence>
<dbReference type="EC" id="4.1.99.12" evidence="3 12"/>
<proteinExistence type="inferred from homology"/>
<dbReference type="PANTHER" id="PTHR21327">
    <property type="entry name" value="GTP CYCLOHYDROLASE II-RELATED"/>
    <property type="match status" value="1"/>
</dbReference>
<evidence type="ECO:0000256" key="8">
    <source>
        <dbReference type="ARBA" id="ARBA00023206"/>
    </source>
</evidence>
<dbReference type="InParanoid" id="A0A4S2N6V0"/>
<reference evidence="13 14" key="1">
    <citation type="submission" date="2019-04" db="EMBL/GenBank/DDBJ databases">
        <title>Comparative genomics and transcriptomics to analyze fruiting body development in filamentous ascomycetes.</title>
        <authorList>
            <consortium name="DOE Joint Genome Institute"/>
            <person name="Lutkenhaus R."/>
            <person name="Traeger S."/>
            <person name="Breuer J."/>
            <person name="Kuo A."/>
            <person name="Lipzen A."/>
            <person name="Pangilinan J."/>
            <person name="Dilworth D."/>
            <person name="Sandor L."/>
            <person name="Poggeler S."/>
            <person name="Barry K."/>
            <person name="Grigoriev I.V."/>
            <person name="Nowrousian M."/>
        </authorList>
    </citation>
    <scope>NUCLEOTIDE SEQUENCE [LARGE SCALE GENOMIC DNA]</scope>
    <source>
        <strain evidence="13 14">CBS 389.68</strain>
    </source>
</reference>
<keyword evidence="8" id="KW-0318">Glutathionylation</keyword>
<evidence type="ECO:0000256" key="7">
    <source>
        <dbReference type="ARBA" id="ARBA00022842"/>
    </source>
</evidence>
<dbReference type="STRING" id="341454.A0A4S2N6V0"/>
<dbReference type="GO" id="GO:0009231">
    <property type="term" value="P:riboflavin biosynthetic process"/>
    <property type="evidence" value="ECO:0007669"/>
    <property type="project" value="UniProtKB-UniPathway"/>
</dbReference>
<dbReference type="AlphaFoldDB" id="A0A4S2N6V0"/>
<evidence type="ECO:0000256" key="5">
    <source>
        <dbReference type="ARBA" id="ARBA00022619"/>
    </source>
</evidence>
<keyword evidence="14" id="KW-1185">Reference proteome</keyword>
<dbReference type="GO" id="GO:0008686">
    <property type="term" value="F:3,4-dihydroxy-2-butanone-4-phosphate synthase activity"/>
    <property type="evidence" value="ECO:0007669"/>
    <property type="project" value="UniProtKB-EC"/>
</dbReference>
<organism evidence="13 14">
    <name type="scientific">Ascodesmis nigricans</name>
    <dbReference type="NCBI Taxonomy" id="341454"/>
    <lineage>
        <taxon>Eukaryota</taxon>
        <taxon>Fungi</taxon>
        <taxon>Dikarya</taxon>
        <taxon>Ascomycota</taxon>
        <taxon>Pezizomycotina</taxon>
        <taxon>Pezizomycetes</taxon>
        <taxon>Pezizales</taxon>
        <taxon>Ascodesmidaceae</taxon>
        <taxon>Ascodesmis</taxon>
    </lineage>
</organism>
<evidence type="ECO:0000256" key="9">
    <source>
        <dbReference type="ARBA" id="ARBA00023211"/>
    </source>
</evidence>
<comment type="catalytic activity">
    <reaction evidence="12">
        <text>D-ribulose 5-phosphate = (2S)-2-hydroxy-3-oxobutyl phosphate + formate + H(+)</text>
        <dbReference type="Rhea" id="RHEA:18457"/>
        <dbReference type="ChEBI" id="CHEBI:15378"/>
        <dbReference type="ChEBI" id="CHEBI:15740"/>
        <dbReference type="ChEBI" id="CHEBI:58121"/>
        <dbReference type="ChEBI" id="CHEBI:58830"/>
        <dbReference type="EC" id="4.1.99.12"/>
    </reaction>
</comment>
<dbReference type="Pfam" id="PF00926">
    <property type="entry name" value="DHBP_synthase"/>
    <property type="match status" value="1"/>
</dbReference>
<dbReference type="Gene3D" id="3.90.870.10">
    <property type="entry name" value="DHBP synthase"/>
    <property type="match status" value="1"/>
</dbReference>
<dbReference type="GO" id="GO:0005829">
    <property type="term" value="C:cytosol"/>
    <property type="evidence" value="ECO:0007669"/>
    <property type="project" value="TreeGrafter"/>
</dbReference>
<dbReference type="InterPro" id="IPR000422">
    <property type="entry name" value="DHBP_synthase_RibB"/>
</dbReference>
<comment type="subunit">
    <text evidence="2 12">Homodimer.</text>
</comment>
<evidence type="ECO:0000256" key="4">
    <source>
        <dbReference type="ARBA" id="ARBA00018836"/>
    </source>
</evidence>
<keyword evidence="10 12" id="KW-0456">Lyase</keyword>
<name>A0A4S2N6V0_9PEZI</name>
<comment type="similarity">
    <text evidence="11 12">Belongs to the DHBP synthase family.</text>
</comment>
<accession>A0A4S2N6V0</accession>
<evidence type="ECO:0000256" key="3">
    <source>
        <dbReference type="ARBA" id="ARBA00012153"/>
    </source>
</evidence>